<dbReference type="PANTHER" id="PTHR33775:SF2">
    <property type="entry name" value="CARDIAC-ENRICHED FHL2-INTERACTING PROTEIN"/>
    <property type="match status" value="1"/>
</dbReference>
<feature type="region of interest" description="Disordered" evidence="1">
    <location>
        <begin position="474"/>
        <end position="500"/>
    </location>
</feature>
<feature type="region of interest" description="Disordered" evidence="1">
    <location>
        <begin position="171"/>
        <end position="203"/>
    </location>
</feature>
<feature type="compositionally biased region" description="Low complexity" evidence="1">
    <location>
        <begin position="1762"/>
        <end position="1773"/>
    </location>
</feature>
<proteinExistence type="predicted"/>
<reference evidence="3" key="1">
    <citation type="submission" date="2023-05" db="EMBL/GenBank/DDBJ databases">
        <title>High-quality long-read genome of Scophthalmus maximus.</title>
        <authorList>
            <person name="Lien S."/>
            <person name="Martinez P."/>
        </authorList>
    </citation>
    <scope>NUCLEOTIDE SEQUENCE [LARGE SCALE GENOMIC DNA]</scope>
</reference>
<feature type="region of interest" description="Disordered" evidence="1">
    <location>
        <begin position="78"/>
        <end position="110"/>
    </location>
</feature>
<feature type="compositionally biased region" description="Basic and acidic residues" evidence="1">
    <location>
        <begin position="1946"/>
        <end position="1957"/>
    </location>
</feature>
<feature type="compositionally biased region" description="Polar residues" evidence="1">
    <location>
        <begin position="781"/>
        <end position="793"/>
    </location>
</feature>
<dbReference type="GeneTree" id="ENSGT00730000111333"/>
<dbReference type="GO" id="GO:0070886">
    <property type="term" value="P:positive regulation of calcineurin-NFAT signaling cascade"/>
    <property type="evidence" value="ECO:0007669"/>
    <property type="project" value="TreeGrafter"/>
</dbReference>
<feature type="region of interest" description="Disordered" evidence="1">
    <location>
        <begin position="1562"/>
        <end position="1600"/>
    </location>
</feature>
<feature type="compositionally biased region" description="Basic and acidic residues" evidence="1">
    <location>
        <begin position="1782"/>
        <end position="1831"/>
    </location>
</feature>
<dbReference type="Ensembl" id="ENSSMAT00000009005.2">
    <property type="protein sequence ID" value="ENSSMAP00000008895.2"/>
    <property type="gene ID" value="ENSSMAG00000005497.2"/>
</dbReference>
<feature type="compositionally biased region" description="Low complexity" evidence="1">
    <location>
        <begin position="1649"/>
        <end position="1674"/>
    </location>
</feature>
<dbReference type="GO" id="GO:0030018">
    <property type="term" value="C:Z disc"/>
    <property type="evidence" value="ECO:0007669"/>
    <property type="project" value="TreeGrafter"/>
</dbReference>
<feature type="domain" description="DUF4585" evidence="2">
    <location>
        <begin position="2001"/>
        <end position="2072"/>
    </location>
</feature>
<feature type="compositionally biased region" description="Basic and acidic residues" evidence="1">
    <location>
        <begin position="1887"/>
        <end position="1898"/>
    </location>
</feature>
<feature type="compositionally biased region" description="Polar residues" evidence="1">
    <location>
        <begin position="1590"/>
        <end position="1600"/>
    </location>
</feature>
<dbReference type="PANTHER" id="PTHR33775">
    <property type="entry name" value="CARDIAC-ENRICHED FHL2-INTERACTING PROTEIN-RELATED"/>
    <property type="match status" value="1"/>
</dbReference>
<feature type="compositionally biased region" description="Polar residues" evidence="1">
    <location>
        <begin position="606"/>
        <end position="635"/>
    </location>
</feature>
<feature type="region of interest" description="Disordered" evidence="1">
    <location>
        <begin position="1180"/>
        <end position="1204"/>
    </location>
</feature>
<feature type="region of interest" description="Disordered" evidence="1">
    <location>
        <begin position="555"/>
        <end position="635"/>
    </location>
</feature>
<name>A0A8D2ZWV5_SCOMX</name>
<feature type="compositionally biased region" description="Pro residues" evidence="1">
    <location>
        <begin position="287"/>
        <end position="306"/>
    </location>
</feature>
<feature type="compositionally biased region" description="Basic and acidic residues" evidence="1">
    <location>
        <begin position="1463"/>
        <end position="1472"/>
    </location>
</feature>
<dbReference type="InterPro" id="IPR052303">
    <property type="entry name" value="CEFIP"/>
</dbReference>
<evidence type="ECO:0000256" key="1">
    <source>
        <dbReference type="SAM" id="MobiDB-lite"/>
    </source>
</evidence>
<organism evidence="3 4">
    <name type="scientific">Scophthalmus maximus</name>
    <name type="common">Turbot</name>
    <name type="synonym">Psetta maxima</name>
    <dbReference type="NCBI Taxonomy" id="52904"/>
    <lineage>
        <taxon>Eukaryota</taxon>
        <taxon>Metazoa</taxon>
        <taxon>Chordata</taxon>
        <taxon>Craniata</taxon>
        <taxon>Vertebrata</taxon>
        <taxon>Euteleostomi</taxon>
        <taxon>Actinopterygii</taxon>
        <taxon>Neopterygii</taxon>
        <taxon>Teleostei</taxon>
        <taxon>Neoteleostei</taxon>
        <taxon>Acanthomorphata</taxon>
        <taxon>Carangaria</taxon>
        <taxon>Pleuronectiformes</taxon>
        <taxon>Pleuronectoidei</taxon>
        <taxon>Scophthalmidae</taxon>
        <taxon>Scophthalmus</taxon>
    </lineage>
</organism>
<reference evidence="3" key="2">
    <citation type="submission" date="2025-08" db="UniProtKB">
        <authorList>
            <consortium name="Ensembl"/>
        </authorList>
    </citation>
    <scope>IDENTIFICATION</scope>
</reference>
<feature type="compositionally biased region" description="Low complexity" evidence="1">
    <location>
        <begin position="1525"/>
        <end position="1537"/>
    </location>
</feature>
<accession>A0A8D2ZWV5</accession>
<feature type="compositionally biased region" description="Polar residues" evidence="1">
    <location>
        <begin position="1689"/>
        <end position="1704"/>
    </location>
</feature>
<feature type="compositionally biased region" description="Basic and acidic residues" evidence="1">
    <location>
        <begin position="1907"/>
        <end position="1937"/>
    </location>
</feature>
<evidence type="ECO:0000313" key="3">
    <source>
        <dbReference type="Ensembl" id="ENSSMAP00000008895.2"/>
    </source>
</evidence>
<sequence length="2138" mass="239224">MSCVEKRHMSHRVGSMLHHRFPNGFTDMFMDDTDREVSILTDRAFRSLCVGDDAVYNDELLYGYSPFSCHKPLVGDPLKKTHHKESKKQGQNKTDKNDSKPWKQQQRKNISNMSSFLKALSATEESCEGMLIKNGDSNGESWDKSALRSIQRELSEFSPEYHTNLTEGHYKNHHRHHAGGGSSNKSGKDSSLPSGKSSKIKNGKTTVKLKKLNIKNFFLHSEFSPFQTWRDFKQFPFRQEETVTSILPTDDIPKWYDLTFYKELTDAHRKETLHTVETKSCQKTAVEPPPPTAPKPIPPPPPPKVLPKPSAIPAEKRCTSEGGDGTAAPWRRNRSRATSAIPVNQPGILSQDNYSKTVDESLSLIKKEARSVEVKAIEEVSSLASTPFSICQLMTPLIPSRQPTETSEILQSVLSPSVLDLPLRPHSEAKGTPEPPVKRESYKSLASSILFNLKDNRKRVKSRYSPPKFKTIELPESGIQSPQSDHLKHPQAGSEGYASGLSTPAIFKDGQTVCSPILESAGTPTLGLKKHNTDRPLSGDYLLSNLLQTKREAAGSTGFGEENPISPLIHSKKNKSPMAKKQNYPSLNLYKKASPVDSEEKYLQVPPSSSAPVHTDQLTQSNQLSPPMQNKELSPQALPTNAGLSPNTLNVNKDQSSTISPHVIEKERLSSNILVGKRVSNLPDKAKQLLKDTKEKDFGVQPASREKDNCGQAMSTMDVIRAARQAINAAKNKALSAAQAESINKPISDIDGINETEVDVAYSKERVSNKRESLVPENNNVFSQSRNESTGATLVQKRSYVKKEPPPVPKRNFAKSDIEFALDKHQTQNAEKSTNSDSAGAKLNLPAKENESVSKQGKIKHMFSARQNNYIKNQRCAVTDDDQVEEYEERDLNVNTRTEMDEKMMSLRETSDREHIINDLHALKDLERARLGDRTLDNGKNKLGVINIDEEARAKNDLISRELRNIKKGMLSMRGNTSVKRDVFVKKEKEQRKQEAFTKLDNNVMVNKALINDNYDKAKMALEEIISERQKIRNKFTGEVDPIFDENGGDESYVTSVEQCKKAMEDYLMEGPEKQNGSTSALKEKELKEGLSDLRDHNYVRQILSQTEHRLGETHRLGGRIALPGMDKVGNEPDSVIKTKSKHVYDKLTHNPSCKSEEVDFRHVARQVSEDSGESLIDEIGGKKLDAPPVPPRSKKGNRSDESVTKEIHISNDAVDEDVFYEVGKYENGEVCLDEMRGTGLGKQPVDSDLFTNDTVPVQSEAIADRDMSDLVNYPNSKSVTVTDAGKCQPSLPSVYTQSDNSLNLSPQFSRDENEANNLRTNLRPKREATFENSNGQAQETRKIKRKAPLKPDHLITPDDKVTKIIISQDEPDRINRHTEEVNVDTEEMSRSIMSPLLLVNGVSVNQSPHDQASLSSKSSYFSVESALHRNTETESNVYHSLENLIGEEEEADAGMQNVSQNKKQDSERTEVDYYSLSDQESEPQVKKRPLTAPQKGMEVPYNDRNEREMTTTDESLTHDENNQTPLSPTNTLSPTLGIPSLFKVKDNTFNAKSKKTLQPWAIRGSLGGSERGEEELHEAKENQELPLANETTTSGSNLTLEGKFQPKEILTNQSPPLLLSPSNLLNENPEKPQVGQFLTVPQEEDRLSGVSASSEGVESSTTTTADTADEMVMSTGLPVEREVANVPSECSGSNYSGNESQTGLPKPPAVLPKSEKAVLKAIKLANRRMKKEEAQKSTHKASQSSSKHRAERHKGDKSEQKSSSSSSSSRNSKGSEKKHREKMEDGSPHGENHHGITGKERSEQLVHERRGHNSENHHHDRTEMNRDTQRQRQKAIGSNTQSKEAPPSVATERQGRSSDRHIRDKSDKRHYSTDRVISNVPVYKAQVEERPMSDRPFQRTQSIDRYLGEKVERRLSADSSGNEKFDPRTQRIEKSIMDGLQQRGRARDKASRDNPLRRSRSIDAYSGEASHPSTLSRQSSQTSQLSRQSSIEHTIVTQAFPMTQRKLLQDPDSGQYFFVDMPIQVKTKTFFDPETGSYVQLPVQPREGAIPQASPMEVLTPPMVVYHGFVPVPLSPMAQKATIQAAHMESEEFEQRHLVRPRQMHYKEGYPYLEPVYGQHDHILGEFMGTEELDCPS</sequence>
<feature type="region of interest" description="Disordered" evidence="1">
    <location>
        <begin position="1451"/>
        <end position="1537"/>
    </location>
</feature>
<dbReference type="Proteomes" id="UP000694558">
    <property type="component" value="Chromosome 18"/>
</dbReference>
<feature type="region of interest" description="Disordered" evidence="1">
    <location>
        <begin position="825"/>
        <end position="855"/>
    </location>
</feature>
<dbReference type="Pfam" id="PF15232">
    <property type="entry name" value="DUF4585"/>
    <property type="match status" value="1"/>
</dbReference>
<dbReference type="InterPro" id="IPR027838">
    <property type="entry name" value="DUF4585"/>
</dbReference>
<feature type="compositionally biased region" description="Basic and acidic residues" evidence="1">
    <location>
        <begin position="1502"/>
        <end position="1522"/>
    </location>
</feature>
<feature type="compositionally biased region" description="Basic and acidic residues" evidence="1">
    <location>
        <begin position="1854"/>
        <end position="1874"/>
    </location>
</feature>
<feature type="region of interest" description="Disordered" evidence="1">
    <location>
        <begin position="275"/>
        <end position="331"/>
    </location>
</feature>
<feature type="region of interest" description="Disordered" evidence="1">
    <location>
        <begin position="781"/>
        <end position="813"/>
    </location>
</feature>
<evidence type="ECO:0000259" key="2">
    <source>
        <dbReference type="Pfam" id="PF15232"/>
    </source>
</evidence>
<feature type="region of interest" description="Disordered" evidence="1">
    <location>
        <begin position="1646"/>
        <end position="1990"/>
    </location>
</feature>
<feature type="compositionally biased region" description="Low complexity" evidence="1">
    <location>
        <begin position="1974"/>
        <end position="1990"/>
    </location>
</feature>
<evidence type="ECO:0000313" key="4">
    <source>
        <dbReference type="Proteomes" id="UP000694558"/>
    </source>
</evidence>
<protein>
    <recommendedName>
        <fullName evidence="2">DUF4585 domain-containing protein</fullName>
    </recommendedName>
</protein>
<feature type="compositionally biased region" description="Polar residues" evidence="1">
    <location>
        <begin position="827"/>
        <end position="838"/>
    </location>
</feature>